<feature type="transmembrane region" description="Helical" evidence="1">
    <location>
        <begin position="210"/>
        <end position="236"/>
    </location>
</feature>
<name>A0AA39LSK3_9BILA</name>
<dbReference type="AlphaFoldDB" id="A0AA39LSK3"/>
<feature type="transmembrane region" description="Helical" evidence="1">
    <location>
        <begin position="571"/>
        <end position="591"/>
    </location>
</feature>
<feature type="transmembrane region" description="Helical" evidence="1">
    <location>
        <begin position="500"/>
        <end position="520"/>
    </location>
</feature>
<gene>
    <name evidence="2" type="ORF">QR680_004031</name>
</gene>
<comment type="caution">
    <text evidence="2">The sequence shown here is derived from an EMBL/GenBank/DDBJ whole genome shotgun (WGS) entry which is preliminary data.</text>
</comment>
<sequence>MSSLVEILTSTEPYFLYPVLCASALLVYLSMRVVPPSLSRTYCLNLVVPIFFHSVCWMAKQQVGIYEKFPWTLYNILTNIVAFMRDMTVFQYVYFSTFTIFLATVAYEKPPLFKKLTKRRTTIILAILGHTFSFISVVIFSPRYILPASTLPITETKFFSIVVAVQLLIFVAICIVMVVLYILAITKLRKIVASTNSSIASVPKSTLKSIVYFCSLPTIFAFLAIPICSMGTWGLIANVWHLNHGPPPRLAEILHMSEVLSSVEKVWITVEHIRMFITVFIAFVAVADYRAVIKNGLLNIVTTLLADLKIRSPDKRLFKKRFNKKRPSAFQKTVLYIGDFTREFTLHSYMYFSTLTIFLAYMAYSKPFFFKKLAKRSTMIILASFGHLFAFVSVCIFAPQYPLPVSTFGISEGSGFTVIMIMQLFILLTLYVAMLVLYVLAIIKMRKNITMSSSSSSILLAHRKMLKSILIYCTPPNLFAILAFQMPTFIMLFISLRIFLMYTNFILSALLLYLSVRVVLPSLSRSYCLNLGVPAFFYTVCRNFDNTSHFSKRPSTFETVVLYLGYFGQEFILYDYVYFSTLTIFLAYIAYAKPILFKKLATTRAMVLMAILGHSFALGSVLIVSPNYPLLVDLFKPTKSKVFAMVMAVQLVVLFIIYVAMVILYILAIIELRKNIALLGAASPIVLSHRKMLKSLLIYCTPPNVFAILAFR</sequence>
<feature type="transmembrane region" description="Helical" evidence="1">
    <location>
        <begin position="158"/>
        <end position="184"/>
    </location>
</feature>
<keyword evidence="3" id="KW-1185">Reference proteome</keyword>
<protein>
    <submittedName>
        <fullName evidence="2">Uncharacterized protein</fullName>
    </submittedName>
</protein>
<feature type="transmembrane region" description="Helical" evidence="1">
    <location>
        <begin position="603"/>
        <end position="623"/>
    </location>
</feature>
<evidence type="ECO:0000256" key="1">
    <source>
        <dbReference type="SAM" id="Phobius"/>
    </source>
</evidence>
<feature type="transmembrane region" description="Helical" evidence="1">
    <location>
        <begin position="419"/>
        <end position="443"/>
    </location>
</feature>
<feature type="transmembrane region" description="Helical" evidence="1">
    <location>
        <begin position="377"/>
        <end position="399"/>
    </location>
</feature>
<dbReference type="EMBL" id="JAUCMV010000003">
    <property type="protein sequence ID" value="KAK0408571.1"/>
    <property type="molecule type" value="Genomic_DNA"/>
</dbReference>
<feature type="transmembrane region" description="Helical" evidence="1">
    <location>
        <begin position="89"/>
        <end position="107"/>
    </location>
</feature>
<accession>A0AA39LSK3</accession>
<evidence type="ECO:0000313" key="2">
    <source>
        <dbReference type="EMBL" id="KAK0408571.1"/>
    </source>
</evidence>
<keyword evidence="1" id="KW-0812">Transmembrane</keyword>
<proteinExistence type="predicted"/>
<feature type="transmembrane region" description="Helical" evidence="1">
    <location>
        <begin position="469"/>
        <end position="494"/>
    </location>
</feature>
<keyword evidence="1" id="KW-1133">Transmembrane helix</keyword>
<dbReference type="Proteomes" id="UP001175271">
    <property type="component" value="Unassembled WGS sequence"/>
</dbReference>
<organism evidence="2 3">
    <name type="scientific">Steinernema hermaphroditum</name>
    <dbReference type="NCBI Taxonomy" id="289476"/>
    <lineage>
        <taxon>Eukaryota</taxon>
        <taxon>Metazoa</taxon>
        <taxon>Ecdysozoa</taxon>
        <taxon>Nematoda</taxon>
        <taxon>Chromadorea</taxon>
        <taxon>Rhabditida</taxon>
        <taxon>Tylenchina</taxon>
        <taxon>Panagrolaimomorpha</taxon>
        <taxon>Strongyloidoidea</taxon>
        <taxon>Steinernematidae</taxon>
        <taxon>Steinernema</taxon>
    </lineage>
</organism>
<feature type="transmembrane region" description="Helical" evidence="1">
    <location>
        <begin position="527"/>
        <end position="545"/>
    </location>
</feature>
<feature type="transmembrane region" description="Helical" evidence="1">
    <location>
        <begin position="643"/>
        <end position="672"/>
    </location>
</feature>
<feature type="transmembrane region" description="Helical" evidence="1">
    <location>
        <begin position="14"/>
        <end position="30"/>
    </location>
</feature>
<evidence type="ECO:0000313" key="3">
    <source>
        <dbReference type="Proteomes" id="UP001175271"/>
    </source>
</evidence>
<keyword evidence="1" id="KW-0472">Membrane</keyword>
<feature type="transmembrane region" description="Helical" evidence="1">
    <location>
        <begin position="348"/>
        <end position="365"/>
    </location>
</feature>
<feature type="transmembrane region" description="Helical" evidence="1">
    <location>
        <begin position="123"/>
        <end position="146"/>
    </location>
</feature>
<reference evidence="2" key="1">
    <citation type="submission" date="2023-06" db="EMBL/GenBank/DDBJ databases">
        <title>Genomic analysis of the entomopathogenic nematode Steinernema hermaphroditum.</title>
        <authorList>
            <person name="Schwarz E.M."/>
            <person name="Heppert J.K."/>
            <person name="Baniya A."/>
            <person name="Schwartz H.T."/>
            <person name="Tan C.-H."/>
            <person name="Antoshechkin I."/>
            <person name="Sternberg P.W."/>
            <person name="Goodrich-Blair H."/>
            <person name="Dillman A.R."/>
        </authorList>
    </citation>
    <scope>NUCLEOTIDE SEQUENCE</scope>
    <source>
        <strain evidence="2">PS9179</strain>
        <tissue evidence="2">Whole animal</tissue>
    </source>
</reference>